<dbReference type="InterPro" id="IPR050076">
    <property type="entry name" value="ArchSynthase1/Queuine_TRR"/>
</dbReference>
<dbReference type="SUPFAM" id="SSF51713">
    <property type="entry name" value="tRNA-guanine transglycosylase"/>
    <property type="match status" value="1"/>
</dbReference>
<dbReference type="PATRIC" id="fig|45067.4.peg.1386"/>
<evidence type="ECO:0000313" key="7">
    <source>
        <dbReference type="Proteomes" id="UP000054869"/>
    </source>
</evidence>
<dbReference type="InterPro" id="IPR036511">
    <property type="entry name" value="TGT-like_sf"/>
</dbReference>
<evidence type="ECO:0000256" key="1">
    <source>
        <dbReference type="ARBA" id="ARBA00022676"/>
    </source>
</evidence>
<proteinExistence type="predicted"/>
<accession>A0A0W0VQJ3</accession>
<evidence type="ECO:0000259" key="5">
    <source>
        <dbReference type="Pfam" id="PF01702"/>
    </source>
</evidence>
<dbReference type="RefSeq" id="WP_028373204.1">
    <property type="nucleotide sequence ID" value="NZ_CAAAJD010000005.1"/>
</dbReference>
<dbReference type="Proteomes" id="UP000054869">
    <property type="component" value="Unassembled WGS sequence"/>
</dbReference>
<dbReference type="NCBIfam" id="TIGR00430">
    <property type="entry name" value="Q_tRNA_tgt"/>
    <property type="match status" value="1"/>
</dbReference>
<organism evidence="6 7">
    <name type="scientific">Legionella lansingensis</name>
    <dbReference type="NCBI Taxonomy" id="45067"/>
    <lineage>
        <taxon>Bacteria</taxon>
        <taxon>Pseudomonadati</taxon>
        <taxon>Pseudomonadota</taxon>
        <taxon>Gammaproteobacteria</taxon>
        <taxon>Legionellales</taxon>
        <taxon>Legionellaceae</taxon>
        <taxon>Legionella</taxon>
    </lineage>
</organism>
<protein>
    <submittedName>
        <fullName evidence="6">Queuine tRNA-ribosyltransferase</fullName>
    </submittedName>
</protein>
<dbReference type="InterPro" id="IPR004803">
    <property type="entry name" value="TGT"/>
</dbReference>
<dbReference type="eggNOG" id="COG0343">
    <property type="taxonomic scope" value="Bacteria"/>
</dbReference>
<dbReference type="Gene3D" id="3.20.20.105">
    <property type="entry name" value="Queuine tRNA-ribosyltransferase-like"/>
    <property type="match status" value="1"/>
</dbReference>
<dbReference type="GO" id="GO:0008479">
    <property type="term" value="F:tRNA-guanosine(34) queuine transglycosylase activity"/>
    <property type="evidence" value="ECO:0007669"/>
    <property type="project" value="InterPro"/>
</dbReference>
<dbReference type="PANTHER" id="PTHR46499:SF1">
    <property type="entry name" value="QUEUINE TRNA-RIBOSYLTRANSFERASE"/>
    <property type="match status" value="1"/>
</dbReference>
<evidence type="ECO:0000256" key="2">
    <source>
        <dbReference type="ARBA" id="ARBA00022679"/>
    </source>
</evidence>
<sequence length="385" mass="42934">MSNTFRCEVVKNHSRTQSRVVRVTTPHGVFLTPTFMPVGTRAGVNNMMPQELLAAGSQIILGGNTYHMLCSPGMKVIQEAGGMHPFMGWHGPMLTDSGGFQVFSLSKNKEICTIDEEGAHFKLPGGERLIHMTPEMSMETQKIIGADIIMAFDQCTPDHCSRDEVQHIMARTHRWLKQSVAYHQQYPTSHYGLPQALFGIIQGGVFADLRRESAEFIASMNTDGIAIGGETIGFNMETTVEVIRWVRSVLPENKVRYTMGVGMSPQDLLAVVAEGIDIFDCVAPTRNARHGALYCGEIVKHGNWLKFESPYENERIQIKKACFANDLEPVMANCLCYTCKNYSRAFLHHLAKQKASSFTALASIHNIHVMHDVCAKMRDLILTEI</sequence>
<dbReference type="NCBIfam" id="TIGR00449">
    <property type="entry name" value="tgt_general"/>
    <property type="match status" value="1"/>
</dbReference>
<dbReference type="OrthoDB" id="9805417at2"/>
<feature type="domain" description="tRNA-guanine(15) transglycosylase-like" evidence="5">
    <location>
        <begin position="17"/>
        <end position="382"/>
    </location>
</feature>
<comment type="caution">
    <text evidence="6">The sequence shown here is derived from an EMBL/GenBank/DDBJ whole genome shotgun (WGS) entry which is preliminary data.</text>
</comment>
<keyword evidence="4" id="KW-0671">Queuosine biosynthesis</keyword>
<dbReference type="PANTHER" id="PTHR46499">
    <property type="entry name" value="QUEUINE TRNA-RIBOSYLTRANSFERASE"/>
    <property type="match status" value="1"/>
</dbReference>
<evidence type="ECO:0000256" key="3">
    <source>
        <dbReference type="ARBA" id="ARBA00022694"/>
    </source>
</evidence>
<keyword evidence="1" id="KW-0328">Glycosyltransferase</keyword>
<keyword evidence="2 6" id="KW-0808">Transferase</keyword>
<keyword evidence="3" id="KW-0819">tRNA processing</keyword>
<dbReference type="AlphaFoldDB" id="A0A0W0VQJ3"/>
<dbReference type="EMBL" id="LNYI01000028">
    <property type="protein sequence ID" value="KTD22057.1"/>
    <property type="molecule type" value="Genomic_DNA"/>
</dbReference>
<name>A0A0W0VQJ3_9GAMM</name>
<dbReference type="STRING" id="45067.Llan_1320"/>
<dbReference type="Pfam" id="PF01702">
    <property type="entry name" value="TGT"/>
    <property type="match status" value="1"/>
</dbReference>
<dbReference type="GO" id="GO:0005829">
    <property type="term" value="C:cytosol"/>
    <property type="evidence" value="ECO:0007669"/>
    <property type="project" value="TreeGrafter"/>
</dbReference>
<dbReference type="GO" id="GO:0008616">
    <property type="term" value="P:tRNA queuosine(34) biosynthetic process"/>
    <property type="evidence" value="ECO:0007669"/>
    <property type="project" value="UniProtKB-KW"/>
</dbReference>
<evidence type="ECO:0000313" key="6">
    <source>
        <dbReference type="EMBL" id="KTD22057.1"/>
    </source>
</evidence>
<evidence type="ECO:0000256" key="4">
    <source>
        <dbReference type="ARBA" id="ARBA00022785"/>
    </source>
</evidence>
<gene>
    <name evidence="6" type="primary">tgt_2</name>
    <name evidence="6" type="ORF">Llan_1320</name>
</gene>
<reference evidence="6 7" key="1">
    <citation type="submission" date="2015-11" db="EMBL/GenBank/DDBJ databases">
        <title>Genomic analysis of 38 Legionella species identifies large and diverse effector repertoires.</title>
        <authorList>
            <person name="Burstein D."/>
            <person name="Amaro F."/>
            <person name="Zusman T."/>
            <person name="Lifshitz Z."/>
            <person name="Cohen O."/>
            <person name="Gilbert J.A."/>
            <person name="Pupko T."/>
            <person name="Shuman H.A."/>
            <person name="Segal G."/>
        </authorList>
    </citation>
    <scope>NUCLEOTIDE SEQUENCE [LARGE SCALE GENOMIC DNA]</scope>
    <source>
        <strain evidence="6 7">ATCC 49751</strain>
    </source>
</reference>
<keyword evidence="7" id="KW-1185">Reference proteome</keyword>
<dbReference type="InterPro" id="IPR002616">
    <property type="entry name" value="tRNA_ribo_trans-like"/>
</dbReference>